<dbReference type="HOGENOM" id="CLU_1963736_0_0_1"/>
<evidence type="ECO:0000313" key="1">
    <source>
        <dbReference type="EnsemblProtists" id="EOD33818"/>
    </source>
</evidence>
<dbReference type="AlphaFoldDB" id="A0A0D3KDI3"/>
<dbReference type="KEGG" id="ehx:EMIHUDRAFT_229096"/>
<dbReference type="Proteomes" id="UP000013827">
    <property type="component" value="Unassembled WGS sequence"/>
</dbReference>
<dbReference type="EnsemblProtists" id="EOD33818">
    <property type="protein sequence ID" value="EOD33818"/>
    <property type="gene ID" value="EMIHUDRAFT_229096"/>
</dbReference>
<proteinExistence type="predicted"/>
<sequence>MQNPRQAQTRLKPLLTHSRRVNQTLGAGRRWAEVGCRDSARGLKQNESACVLSTPDSTILRLPASSAEVGEDGLPPLACVQVWGPAPASKMVPEAGQRVPHHCNGNDTDIARRTAGHAMAIHSRGVSG</sequence>
<dbReference type="RefSeq" id="XP_005786247.1">
    <property type="nucleotide sequence ID" value="XM_005786190.1"/>
</dbReference>
<evidence type="ECO:0000313" key="2">
    <source>
        <dbReference type="Proteomes" id="UP000013827"/>
    </source>
</evidence>
<name>A0A0D3KDI3_EMIH1</name>
<reference evidence="2" key="1">
    <citation type="journal article" date="2013" name="Nature">
        <title>Pan genome of the phytoplankton Emiliania underpins its global distribution.</title>
        <authorList>
            <person name="Read B.A."/>
            <person name="Kegel J."/>
            <person name="Klute M.J."/>
            <person name="Kuo A."/>
            <person name="Lefebvre S.C."/>
            <person name="Maumus F."/>
            <person name="Mayer C."/>
            <person name="Miller J."/>
            <person name="Monier A."/>
            <person name="Salamov A."/>
            <person name="Young J."/>
            <person name="Aguilar M."/>
            <person name="Claverie J.M."/>
            <person name="Frickenhaus S."/>
            <person name="Gonzalez K."/>
            <person name="Herman E.K."/>
            <person name="Lin Y.C."/>
            <person name="Napier J."/>
            <person name="Ogata H."/>
            <person name="Sarno A.F."/>
            <person name="Shmutz J."/>
            <person name="Schroeder D."/>
            <person name="de Vargas C."/>
            <person name="Verret F."/>
            <person name="von Dassow P."/>
            <person name="Valentin K."/>
            <person name="Van de Peer Y."/>
            <person name="Wheeler G."/>
            <person name="Dacks J.B."/>
            <person name="Delwiche C.F."/>
            <person name="Dyhrman S.T."/>
            <person name="Glockner G."/>
            <person name="John U."/>
            <person name="Richards T."/>
            <person name="Worden A.Z."/>
            <person name="Zhang X."/>
            <person name="Grigoriev I.V."/>
            <person name="Allen A.E."/>
            <person name="Bidle K."/>
            <person name="Borodovsky M."/>
            <person name="Bowler C."/>
            <person name="Brownlee C."/>
            <person name="Cock J.M."/>
            <person name="Elias M."/>
            <person name="Gladyshev V.N."/>
            <person name="Groth M."/>
            <person name="Guda C."/>
            <person name="Hadaegh A."/>
            <person name="Iglesias-Rodriguez M.D."/>
            <person name="Jenkins J."/>
            <person name="Jones B.M."/>
            <person name="Lawson T."/>
            <person name="Leese F."/>
            <person name="Lindquist E."/>
            <person name="Lobanov A."/>
            <person name="Lomsadze A."/>
            <person name="Malik S.B."/>
            <person name="Marsh M.E."/>
            <person name="Mackinder L."/>
            <person name="Mock T."/>
            <person name="Mueller-Roeber B."/>
            <person name="Pagarete A."/>
            <person name="Parker M."/>
            <person name="Probert I."/>
            <person name="Quesneville H."/>
            <person name="Raines C."/>
            <person name="Rensing S.A."/>
            <person name="Riano-Pachon D.M."/>
            <person name="Richier S."/>
            <person name="Rokitta S."/>
            <person name="Shiraiwa Y."/>
            <person name="Soanes D.M."/>
            <person name="van der Giezen M."/>
            <person name="Wahlund T.M."/>
            <person name="Williams B."/>
            <person name="Wilson W."/>
            <person name="Wolfe G."/>
            <person name="Wurch L.L."/>
        </authorList>
    </citation>
    <scope>NUCLEOTIDE SEQUENCE</scope>
</reference>
<keyword evidence="2" id="KW-1185">Reference proteome</keyword>
<accession>A0A0D3KDI3</accession>
<organism evidence="1 2">
    <name type="scientific">Emiliania huxleyi (strain CCMP1516)</name>
    <dbReference type="NCBI Taxonomy" id="280463"/>
    <lineage>
        <taxon>Eukaryota</taxon>
        <taxon>Haptista</taxon>
        <taxon>Haptophyta</taxon>
        <taxon>Prymnesiophyceae</taxon>
        <taxon>Isochrysidales</taxon>
        <taxon>Noelaerhabdaceae</taxon>
        <taxon>Emiliania</taxon>
    </lineage>
</organism>
<dbReference type="PaxDb" id="2903-EOD33818"/>
<reference evidence="1" key="2">
    <citation type="submission" date="2024-10" db="UniProtKB">
        <authorList>
            <consortium name="EnsemblProtists"/>
        </authorList>
    </citation>
    <scope>IDENTIFICATION</scope>
</reference>
<dbReference type="GeneID" id="17279089"/>
<protein>
    <submittedName>
        <fullName evidence="1">Uncharacterized protein</fullName>
    </submittedName>
</protein>